<comment type="subcellular location">
    <subcellularLocation>
        <location evidence="1">Cell junction</location>
        <location evidence="1">Gap junction</location>
    </subcellularLocation>
    <subcellularLocation>
        <location evidence="2 12">Cell membrane</location>
        <topology evidence="2 12">Multi-pass membrane protein</topology>
    </subcellularLocation>
</comment>
<dbReference type="GO" id="GO:0034220">
    <property type="term" value="P:monoatomic ion transmembrane transport"/>
    <property type="evidence" value="ECO:0007669"/>
    <property type="project" value="UniProtKB-KW"/>
</dbReference>
<evidence type="ECO:0000256" key="7">
    <source>
        <dbReference type="ARBA" id="ARBA00022949"/>
    </source>
</evidence>
<keyword evidence="9 12" id="KW-0406">Ion transport</keyword>
<evidence type="ECO:0000256" key="9">
    <source>
        <dbReference type="ARBA" id="ARBA00023065"/>
    </source>
</evidence>
<evidence type="ECO:0000256" key="11">
    <source>
        <dbReference type="ARBA" id="ARBA00023303"/>
    </source>
</evidence>
<keyword evidence="3 12" id="KW-0813">Transport</keyword>
<evidence type="ECO:0000256" key="4">
    <source>
        <dbReference type="ARBA" id="ARBA00022475"/>
    </source>
</evidence>
<feature type="transmembrane region" description="Helical" evidence="12">
    <location>
        <begin position="108"/>
        <end position="130"/>
    </location>
</feature>
<dbReference type="PRINTS" id="PR01262">
    <property type="entry name" value="INNEXIN"/>
</dbReference>
<gene>
    <name evidence="12" type="primary">inx</name>
    <name evidence="13" type="ORF">PHYEVI_LOCUS4854</name>
</gene>
<evidence type="ECO:0000313" key="13">
    <source>
        <dbReference type="EMBL" id="CAG9858465.1"/>
    </source>
</evidence>
<dbReference type="PANTHER" id="PTHR11893">
    <property type="entry name" value="INNEXIN"/>
    <property type="match status" value="1"/>
</dbReference>
<comment type="caution">
    <text evidence="12">Lacks conserved residue(s) required for the propagation of feature annotation.</text>
</comment>
<reference evidence="13" key="1">
    <citation type="submission" date="2022-01" db="EMBL/GenBank/DDBJ databases">
        <authorList>
            <person name="King R."/>
        </authorList>
    </citation>
    <scope>NUCLEOTIDE SEQUENCE</scope>
</reference>
<evidence type="ECO:0000256" key="10">
    <source>
        <dbReference type="ARBA" id="ARBA00023136"/>
    </source>
</evidence>
<name>A0A9N9XN74_PHYSR</name>
<dbReference type="Proteomes" id="UP001153712">
    <property type="component" value="Chromosome 2"/>
</dbReference>
<dbReference type="PROSITE" id="PS51013">
    <property type="entry name" value="PANNEXIN"/>
    <property type="match status" value="1"/>
</dbReference>
<feature type="transmembrane region" description="Helical" evidence="12">
    <location>
        <begin position="269"/>
        <end position="295"/>
    </location>
</feature>
<dbReference type="PANTHER" id="PTHR11893:SF39">
    <property type="entry name" value="INNEXIN INX1"/>
    <property type="match status" value="1"/>
</dbReference>
<evidence type="ECO:0000256" key="6">
    <source>
        <dbReference type="ARBA" id="ARBA00022868"/>
    </source>
</evidence>
<dbReference type="GO" id="GO:0005886">
    <property type="term" value="C:plasma membrane"/>
    <property type="evidence" value="ECO:0007669"/>
    <property type="project" value="UniProtKB-SubCell"/>
</dbReference>
<protein>
    <recommendedName>
        <fullName evidence="12">Innexin</fullName>
    </recommendedName>
</protein>
<evidence type="ECO:0000256" key="1">
    <source>
        <dbReference type="ARBA" id="ARBA00004610"/>
    </source>
</evidence>
<evidence type="ECO:0000256" key="12">
    <source>
        <dbReference type="RuleBase" id="RU010713"/>
    </source>
</evidence>
<dbReference type="EMBL" id="OU900095">
    <property type="protein sequence ID" value="CAG9858465.1"/>
    <property type="molecule type" value="Genomic_DNA"/>
</dbReference>
<comment type="function">
    <text evidence="12">Structural component of the gap junctions.</text>
</comment>
<evidence type="ECO:0000256" key="8">
    <source>
        <dbReference type="ARBA" id="ARBA00022989"/>
    </source>
</evidence>
<keyword evidence="10 12" id="KW-0472">Membrane</keyword>
<keyword evidence="14" id="KW-1185">Reference proteome</keyword>
<evidence type="ECO:0000256" key="5">
    <source>
        <dbReference type="ARBA" id="ARBA00022692"/>
    </source>
</evidence>
<dbReference type="InterPro" id="IPR000990">
    <property type="entry name" value="Innexin"/>
</dbReference>
<sequence length="362" mass="41847">MYKLLGGLANYFKYREIVVDCAIFRMHNVFTCALLSACSLIITANQFVGNPIQCIVDGLPNNVVNTYCWISSTFTMPDAFQRQVGTEVAHPGIANDFSQDGAQKYYTYYQWVCFVLFFQAVACYTPKVLWEVSENNLMRTLVMGLNIGVGREKEKNQKKEIVLGYLMDHLKRHNLYALRYFGCECLCLINIIVQLYLMNKFFDGEFLSYGWRVMKFSDQAQEDRIDPMVYIFPRVTKCIFHKYGASGSIQKHDSLCILPLNIVNEKTYIFIWFWFMILATLLTVLVLYRIVIIAYPKIRARIMHAKNRSIPIEVCRSLCSKVDVGDWWILLMLGTNMDHIIYREIISELVKKIPVEAGAGGH</sequence>
<keyword evidence="8 12" id="KW-1133">Transmembrane helix</keyword>
<evidence type="ECO:0000256" key="3">
    <source>
        <dbReference type="ARBA" id="ARBA00022448"/>
    </source>
</evidence>
<keyword evidence="7" id="KW-0965">Cell junction</keyword>
<accession>A0A9N9XN74</accession>
<keyword evidence="4" id="KW-1003">Cell membrane</keyword>
<dbReference type="OrthoDB" id="5867527at2759"/>
<dbReference type="AlphaFoldDB" id="A0A9N9XN74"/>
<keyword evidence="11 12" id="KW-0407">Ion channel</keyword>
<evidence type="ECO:0000256" key="2">
    <source>
        <dbReference type="ARBA" id="ARBA00004651"/>
    </source>
</evidence>
<evidence type="ECO:0000313" key="14">
    <source>
        <dbReference type="Proteomes" id="UP001153712"/>
    </source>
</evidence>
<dbReference type="GO" id="GO:0005921">
    <property type="term" value="C:gap junction"/>
    <property type="evidence" value="ECO:0007669"/>
    <property type="project" value="UniProtKB-SubCell"/>
</dbReference>
<dbReference type="GO" id="GO:0005243">
    <property type="term" value="F:gap junction channel activity"/>
    <property type="evidence" value="ECO:0007669"/>
    <property type="project" value="TreeGrafter"/>
</dbReference>
<dbReference type="Pfam" id="PF00876">
    <property type="entry name" value="Innexin"/>
    <property type="match status" value="1"/>
</dbReference>
<comment type="similarity">
    <text evidence="12">Belongs to the pannexin family.</text>
</comment>
<feature type="transmembrane region" description="Helical" evidence="12">
    <location>
        <begin position="177"/>
        <end position="197"/>
    </location>
</feature>
<keyword evidence="5 12" id="KW-0812">Transmembrane</keyword>
<keyword evidence="6" id="KW-0303">Gap junction</keyword>
<proteinExistence type="inferred from homology"/>
<organism evidence="13 14">
    <name type="scientific">Phyllotreta striolata</name>
    <name type="common">Striped flea beetle</name>
    <name type="synonym">Crioceris striolata</name>
    <dbReference type="NCBI Taxonomy" id="444603"/>
    <lineage>
        <taxon>Eukaryota</taxon>
        <taxon>Metazoa</taxon>
        <taxon>Ecdysozoa</taxon>
        <taxon>Arthropoda</taxon>
        <taxon>Hexapoda</taxon>
        <taxon>Insecta</taxon>
        <taxon>Pterygota</taxon>
        <taxon>Neoptera</taxon>
        <taxon>Endopterygota</taxon>
        <taxon>Coleoptera</taxon>
        <taxon>Polyphaga</taxon>
        <taxon>Cucujiformia</taxon>
        <taxon>Chrysomeloidea</taxon>
        <taxon>Chrysomelidae</taxon>
        <taxon>Galerucinae</taxon>
        <taxon>Alticini</taxon>
        <taxon>Phyllotreta</taxon>
    </lineage>
</organism>